<name>A0A7I7VS49_9MYCO</name>
<feature type="transmembrane region" description="Helical" evidence="1">
    <location>
        <begin position="80"/>
        <end position="100"/>
    </location>
</feature>
<organism evidence="2 3">
    <name type="scientific">Mycolicibacterium doricum</name>
    <dbReference type="NCBI Taxonomy" id="126673"/>
    <lineage>
        <taxon>Bacteria</taxon>
        <taxon>Bacillati</taxon>
        <taxon>Actinomycetota</taxon>
        <taxon>Actinomycetes</taxon>
        <taxon>Mycobacteriales</taxon>
        <taxon>Mycobacteriaceae</taxon>
        <taxon>Mycolicibacterium</taxon>
    </lineage>
</organism>
<dbReference type="AlphaFoldDB" id="A0A7I7VS49"/>
<dbReference type="KEGG" id="mdr:MDOR_22850"/>
<protein>
    <recommendedName>
        <fullName evidence="4">HTTM domain-containing protein</fullName>
    </recommendedName>
</protein>
<dbReference type="RefSeq" id="WP_235849507.1">
    <property type="nucleotide sequence ID" value="NZ_AP022605.1"/>
</dbReference>
<accession>A0A7I7VS49</accession>
<keyword evidence="1" id="KW-1133">Transmembrane helix</keyword>
<dbReference type="Proteomes" id="UP000467201">
    <property type="component" value="Chromosome"/>
</dbReference>
<dbReference type="EMBL" id="AP022605">
    <property type="protein sequence ID" value="BBZ08116.1"/>
    <property type="molecule type" value="Genomic_DNA"/>
</dbReference>
<proteinExistence type="predicted"/>
<keyword evidence="1" id="KW-0812">Transmembrane</keyword>
<evidence type="ECO:0000313" key="2">
    <source>
        <dbReference type="EMBL" id="BBZ08116.1"/>
    </source>
</evidence>
<keyword evidence="1" id="KW-0472">Membrane</keyword>
<feature type="transmembrane region" description="Helical" evidence="1">
    <location>
        <begin position="41"/>
        <end position="60"/>
    </location>
</feature>
<sequence>MALVRQPSRTRIFRARLPDAGQNELVGGWVAAHDYRPAWELADWLTVAFELAILLALPWWRAFRTTLAIATTVFHLGVHLVMNMTFSHAVTAYGAFVSWWHPRARMGELRSGDRS</sequence>
<reference evidence="2 3" key="1">
    <citation type="journal article" date="2019" name="Emerg. Microbes Infect.">
        <title>Comprehensive subspecies identification of 175 nontuberculous mycobacteria species based on 7547 genomic profiles.</title>
        <authorList>
            <person name="Matsumoto Y."/>
            <person name="Kinjo T."/>
            <person name="Motooka D."/>
            <person name="Nabeya D."/>
            <person name="Jung N."/>
            <person name="Uechi K."/>
            <person name="Horii T."/>
            <person name="Iida T."/>
            <person name="Fujita J."/>
            <person name="Nakamura S."/>
        </authorList>
    </citation>
    <scope>NUCLEOTIDE SEQUENCE [LARGE SCALE GENOMIC DNA]</scope>
    <source>
        <strain evidence="2 3">JCM 12405</strain>
    </source>
</reference>
<evidence type="ECO:0000256" key="1">
    <source>
        <dbReference type="SAM" id="Phobius"/>
    </source>
</evidence>
<evidence type="ECO:0008006" key="4">
    <source>
        <dbReference type="Google" id="ProtNLM"/>
    </source>
</evidence>
<evidence type="ECO:0000313" key="3">
    <source>
        <dbReference type="Proteomes" id="UP000467201"/>
    </source>
</evidence>
<gene>
    <name evidence="2" type="ORF">MDOR_22850</name>
</gene>